<evidence type="ECO:0000313" key="2">
    <source>
        <dbReference type="Proteomes" id="UP000230607"/>
    </source>
</evidence>
<protein>
    <submittedName>
        <fullName evidence="1">Uncharacterized protein</fullName>
    </submittedName>
</protein>
<gene>
    <name evidence="1" type="ORF">NCS_30185</name>
</gene>
<dbReference type="RefSeq" id="WP_157928136.1">
    <property type="nucleotide sequence ID" value="NZ_LT841358.1"/>
</dbReference>
<dbReference type="AlphaFoldDB" id="A0A2H1FHV4"/>
<proteinExistence type="predicted"/>
<accession>A0A2H1FHV4</accession>
<reference evidence="2" key="1">
    <citation type="submission" date="2017-03" db="EMBL/GenBank/DDBJ databases">
        <authorList>
            <person name="Herbold C."/>
        </authorList>
    </citation>
    <scope>NUCLEOTIDE SEQUENCE [LARGE SCALE GENOMIC DNA]</scope>
</reference>
<dbReference type="Proteomes" id="UP000230607">
    <property type="component" value="Chromosome 1"/>
</dbReference>
<sequence>MDYERAWHLATARLSGCTTYVMVDKFQDIDKKQWKNEFDVFNILDEKDVKELLEKINSL</sequence>
<name>A0A2H1FHV4_9ARCH</name>
<dbReference type="EMBL" id="LT841358">
    <property type="protein sequence ID" value="SMH72345.1"/>
    <property type="molecule type" value="Genomic_DNA"/>
</dbReference>
<keyword evidence="2" id="KW-1185">Reference proteome</keyword>
<evidence type="ECO:0000313" key="1">
    <source>
        <dbReference type="EMBL" id="SMH72345.1"/>
    </source>
</evidence>
<organism evidence="1 2">
    <name type="scientific">Candidatus Nitrosotalea okcheonensis</name>
    <dbReference type="NCBI Taxonomy" id="1903276"/>
    <lineage>
        <taxon>Archaea</taxon>
        <taxon>Nitrososphaerota</taxon>
        <taxon>Nitrososphaeria</taxon>
        <taxon>Nitrosotaleales</taxon>
        <taxon>Nitrosotaleaceae</taxon>
        <taxon>Nitrosotalea</taxon>
    </lineage>
</organism>